<protein>
    <submittedName>
        <fullName evidence="2">Uncharacterized protein</fullName>
    </submittedName>
</protein>
<keyword evidence="1" id="KW-0732">Signal</keyword>
<reference evidence="2 3" key="1">
    <citation type="journal article" date="2019" name="Int. J. Syst. Evol. Microbiol.">
        <title>The Global Catalogue of Microorganisms (GCM) 10K type strain sequencing project: providing services to taxonomists for standard genome sequencing and annotation.</title>
        <authorList>
            <consortium name="The Broad Institute Genomics Platform"/>
            <consortium name="The Broad Institute Genome Sequencing Center for Infectious Disease"/>
            <person name="Wu L."/>
            <person name="Ma J."/>
        </authorList>
    </citation>
    <scope>NUCLEOTIDE SEQUENCE [LARGE SCALE GENOMIC DNA]</scope>
    <source>
        <strain evidence="2 3">JCM 12140</strain>
    </source>
</reference>
<sequence length="59" mass="5922">MKRLTTLSKGVLVVGLGVIAAGSLAPAFTAQASTAPTSVHAEVSHGGGDQGSLGWFIHY</sequence>
<dbReference type="Proteomes" id="UP001501742">
    <property type="component" value="Unassembled WGS sequence"/>
</dbReference>
<evidence type="ECO:0000313" key="2">
    <source>
        <dbReference type="EMBL" id="GAA1491958.1"/>
    </source>
</evidence>
<evidence type="ECO:0000256" key="1">
    <source>
        <dbReference type="SAM" id="SignalP"/>
    </source>
</evidence>
<feature type="signal peptide" evidence="1">
    <location>
        <begin position="1"/>
        <end position="32"/>
    </location>
</feature>
<dbReference type="RefSeq" id="WP_204609252.1">
    <property type="nucleotide sequence ID" value="NZ_BAAAJX010000002.1"/>
</dbReference>
<comment type="caution">
    <text evidence="2">The sequence shown here is derived from an EMBL/GenBank/DDBJ whole genome shotgun (WGS) entry which is preliminary data.</text>
</comment>
<proteinExistence type="predicted"/>
<organism evidence="2 3">
    <name type="scientific">Curtobacterium herbarum</name>
    <dbReference type="NCBI Taxonomy" id="150122"/>
    <lineage>
        <taxon>Bacteria</taxon>
        <taxon>Bacillati</taxon>
        <taxon>Actinomycetota</taxon>
        <taxon>Actinomycetes</taxon>
        <taxon>Micrococcales</taxon>
        <taxon>Microbacteriaceae</taxon>
        <taxon>Curtobacterium</taxon>
    </lineage>
</organism>
<keyword evidence="3" id="KW-1185">Reference proteome</keyword>
<evidence type="ECO:0000313" key="3">
    <source>
        <dbReference type="Proteomes" id="UP001501742"/>
    </source>
</evidence>
<gene>
    <name evidence="2" type="ORF">GCM10009627_03040</name>
</gene>
<accession>A0ABN1Z8U3</accession>
<dbReference type="EMBL" id="BAAAJX010000002">
    <property type="protein sequence ID" value="GAA1491958.1"/>
    <property type="molecule type" value="Genomic_DNA"/>
</dbReference>
<name>A0ABN1Z8U3_9MICO</name>
<feature type="chain" id="PRO_5045036029" evidence="1">
    <location>
        <begin position="33"/>
        <end position="59"/>
    </location>
</feature>